<sequence length="588" mass="67462">MKKITYSLLLCFAFLIARAQSINETDKLLLFIKTWNFLKYNHQKITAGEMDADSFFLAKYEQLKSIKTREELNHVLIQTIQSLGSLKLNSTLPQVAMKNVVKINPIHRWYVQSKDLNDSLKEILLQVYNSRDVKSNHYVPLLNYHTEIPNEKKYNFEAAVNLPEPMRLLALAKLQGVIDYLYPHHNLMKENWDVVMRRNIPLFKSCASRMEYEVLILKIVANLNDSHAYNRFYVDLKFKSQIFKNTFYPPFDYQIMDKRILVTKIILPEVCKEAGIDVGDWITEINGQTVATRIDTLSGLLSASNRSTLVSNLNNYNSNFIWSSDRQELNLKLIGSEGTKATTVKFITLSDKPALEKINAFFQSKAEASKIKGFMLLNNDIAYFNIDKIIQLMQNVDDDKIESHVDSILNLAAQQKAIIFDMRGYPQWSGFMYTYLYKKFGTLDQRFAKYVKADLNNIGTYNWINSPEVYNNVDIVPEHVVYKGKVGIIVNARTRSLSEWNTMGLQSMFPQAITIGEQTSGGDGDEKHFNIPGNYNIHFTGNAIYYNDGTSAQGVGVKIDKKMKFTKADILEGKDTFLEYAIDKIGKP</sequence>
<dbReference type="Pfam" id="PF03572">
    <property type="entry name" value="Peptidase_S41"/>
    <property type="match status" value="1"/>
</dbReference>
<dbReference type="InterPro" id="IPR029045">
    <property type="entry name" value="ClpP/crotonase-like_dom_sf"/>
</dbReference>
<feature type="chain" id="PRO_5019420693" description="Tail specific protease domain-containing protein" evidence="1">
    <location>
        <begin position="20"/>
        <end position="588"/>
    </location>
</feature>
<proteinExistence type="predicted"/>
<feature type="domain" description="Tail specific protease" evidence="2">
    <location>
        <begin position="470"/>
        <end position="560"/>
    </location>
</feature>
<dbReference type="InterPro" id="IPR036034">
    <property type="entry name" value="PDZ_sf"/>
</dbReference>
<organism evidence="4 5">
    <name type="scientific">Pedobacter chitinilyticus</name>
    <dbReference type="NCBI Taxonomy" id="2233776"/>
    <lineage>
        <taxon>Bacteria</taxon>
        <taxon>Pseudomonadati</taxon>
        <taxon>Bacteroidota</taxon>
        <taxon>Sphingobacteriia</taxon>
        <taxon>Sphingobacteriales</taxon>
        <taxon>Sphingobacteriaceae</taxon>
        <taxon>Pedobacter</taxon>
    </lineage>
</organism>
<dbReference type="OrthoDB" id="5379939at2"/>
<accession>A0A443YPM9</accession>
<keyword evidence="1" id="KW-0732">Signal</keyword>
<dbReference type="GO" id="GO:0008236">
    <property type="term" value="F:serine-type peptidase activity"/>
    <property type="evidence" value="ECO:0007669"/>
    <property type="project" value="InterPro"/>
</dbReference>
<gene>
    <name evidence="4" type="ORF">DPV69_16590</name>
</gene>
<dbReference type="Gene3D" id="3.90.226.10">
    <property type="entry name" value="2-enoyl-CoA Hydratase, Chain A, domain 1"/>
    <property type="match status" value="1"/>
</dbReference>
<evidence type="ECO:0000259" key="2">
    <source>
        <dbReference type="Pfam" id="PF03572"/>
    </source>
</evidence>
<evidence type="ECO:0000313" key="4">
    <source>
        <dbReference type="EMBL" id="RWU05751.1"/>
    </source>
</evidence>
<protein>
    <recommendedName>
        <fullName evidence="6">Tail specific protease domain-containing protein</fullName>
    </recommendedName>
</protein>
<evidence type="ECO:0000256" key="1">
    <source>
        <dbReference type="SAM" id="SignalP"/>
    </source>
</evidence>
<dbReference type="SUPFAM" id="SSF50156">
    <property type="entry name" value="PDZ domain-like"/>
    <property type="match status" value="1"/>
</dbReference>
<feature type="domain" description="PDZ" evidence="3">
    <location>
        <begin position="273"/>
        <end position="307"/>
    </location>
</feature>
<reference evidence="4 5" key="1">
    <citation type="submission" date="2018-06" db="EMBL/GenBank/DDBJ databases">
        <title>Pedobacter endophyticus sp. nov., an endophytic bacterium isolated from a leaf of Triticum aestivum.</title>
        <authorList>
            <person name="Zhang L."/>
        </authorList>
    </citation>
    <scope>NUCLEOTIDE SEQUENCE [LARGE SCALE GENOMIC DNA]</scope>
    <source>
        <strain evidence="4 5">CM134L-2</strain>
    </source>
</reference>
<name>A0A443YPM9_9SPHI</name>
<dbReference type="InterPro" id="IPR005151">
    <property type="entry name" value="Tail-specific_protease"/>
</dbReference>
<dbReference type="SUPFAM" id="SSF52096">
    <property type="entry name" value="ClpP/crotonase"/>
    <property type="match status" value="1"/>
</dbReference>
<evidence type="ECO:0000313" key="5">
    <source>
        <dbReference type="Proteomes" id="UP000284120"/>
    </source>
</evidence>
<evidence type="ECO:0008006" key="6">
    <source>
        <dbReference type="Google" id="ProtNLM"/>
    </source>
</evidence>
<dbReference type="InterPro" id="IPR041489">
    <property type="entry name" value="PDZ_6"/>
</dbReference>
<dbReference type="Proteomes" id="UP000284120">
    <property type="component" value="Unassembled WGS sequence"/>
</dbReference>
<keyword evidence="5" id="KW-1185">Reference proteome</keyword>
<dbReference type="EMBL" id="SAYW01000005">
    <property type="protein sequence ID" value="RWU05751.1"/>
    <property type="molecule type" value="Genomic_DNA"/>
</dbReference>
<dbReference type="AlphaFoldDB" id="A0A443YPM9"/>
<dbReference type="RefSeq" id="WP_113648510.1">
    <property type="nucleotide sequence ID" value="NZ_QMHN01000005.1"/>
</dbReference>
<dbReference type="GO" id="GO:0006508">
    <property type="term" value="P:proteolysis"/>
    <property type="evidence" value="ECO:0007669"/>
    <property type="project" value="InterPro"/>
</dbReference>
<comment type="caution">
    <text evidence="4">The sequence shown here is derived from an EMBL/GenBank/DDBJ whole genome shotgun (WGS) entry which is preliminary data.</text>
</comment>
<dbReference type="Pfam" id="PF17820">
    <property type="entry name" value="PDZ_6"/>
    <property type="match status" value="1"/>
</dbReference>
<evidence type="ECO:0000259" key="3">
    <source>
        <dbReference type="Pfam" id="PF17820"/>
    </source>
</evidence>
<feature type="signal peptide" evidence="1">
    <location>
        <begin position="1"/>
        <end position="19"/>
    </location>
</feature>